<dbReference type="AlphaFoldDB" id="A0A1A8UL80"/>
<dbReference type="EMBL" id="HAEJ01008378">
    <property type="protein sequence ID" value="SBS48835.1"/>
    <property type="molecule type" value="Transcribed_RNA"/>
</dbReference>
<feature type="non-terminal residue" evidence="2">
    <location>
        <position position="1"/>
    </location>
</feature>
<gene>
    <name evidence="2" type="primary">VWDE</name>
</gene>
<sequence length="66" mass="7946">ERLQRSYLCNKGFISMREQHKGQEKKTRRKRRQNKTMDISVFEHLCAHLNSFEHVFVYLSLPHGSN</sequence>
<evidence type="ECO:0000256" key="1">
    <source>
        <dbReference type="SAM" id="MobiDB-lite"/>
    </source>
</evidence>
<reference evidence="2" key="1">
    <citation type="submission" date="2016-05" db="EMBL/GenBank/DDBJ databases">
        <authorList>
            <person name="Lavstsen T."/>
            <person name="Jespersen J.S."/>
        </authorList>
    </citation>
    <scope>NUCLEOTIDE SEQUENCE</scope>
    <source>
        <tissue evidence="2">Brain</tissue>
    </source>
</reference>
<feature type="region of interest" description="Disordered" evidence="1">
    <location>
        <begin position="16"/>
        <end position="35"/>
    </location>
</feature>
<proteinExistence type="predicted"/>
<organism evidence="2">
    <name type="scientific">Nothobranchius furzeri</name>
    <name type="common">Turquoise killifish</name>
    <dbReference type="NCBI Taxonomy" id="105023"/>
    <lineage>
        <taxon>Eukaryota</taxon>
        <taxon>Metazoa</taxon>
        <taxon>Chordata</taxon>
        <taxon>Craniata</taxon>
        <taxon>Vertebrata</taxon>
        <taxon>Euteleostomi</taxon>
        <taxon>Actinopterygii</taxon>
        <taxon>Neopterygii</taxon>
        <taxon>Teleostei</taxon>
        <taxon>Neoteleostei</taxon>
        <taxon>Acanthomorphata</taxon>
        <taxon>Ovalentaria</taxon>
        <taxon>Atherinomorphae</taxon>
        <taxon>Cyprinodontiformes</taxon>
        <taxon>Nothobranchiidae</taxon>
        <taxon>Nothobranchius</taxon>
    </lineage>
</organism>
<protein>
    <submittedName>
        <fullName evidence="2">von Willebrand factor D and EGF domains</fullName>
    </submittedName>
</protein>
<name>A0A1A8UL80_NOTFU</name>
<evidence type="ECO:0000313" key="2">
    <source>
        <dbReference type="EMBL" id="SBS48835.1"/>
    </source>
</evidence>
<reference evidence="2" key="2">
    <citation type="submission" date="2016-06" db="EMBL/GenBank/DDBJ databases">
        <title>The genome of a short-lived fish provides insights into sex chromosome evolution and the genetic control of aging.</title>
        <authorList>
            <person name="Reichwald K."/>
            <person name="Felder M."/>
            <person name="Petzold A."/>
            <person name="Koch P."/>
            <person name="Groth M."/>
            <person name="Platzer M."/>
        </authorList>
    </citation>
    <scope>NUCLEOTIDE SEQUENCE</scope>
    <source>
        <tissue evidence="2">Brain</tissue>
    </source>
</reference>
<accession>A0A1A8UL80</accession>